<sequence length="669" mass="70996">MNHQQSASKVTRQASPGRARAAATAAGALVVALTASPAASAAAPAVKAPSILLTTGATSPFQALLDQIVAGQNTVIATNSQYPFVTEFDKTLLPGYAQMSAMNQLVLGLSQYNLDHNYSQNSTSVIPYQWNAPGAEPYNFLNSPNPDEQYHLLPVGDKTDVVTVRPGPGTEEVTFTMMTGNGMTKETDWHSVTAFNLSEFHANPDGTYTIYVGPDAPTGTGANWIDTSGYGSVLIRDTLGDWGLQHTAVSVALEDQPAFTLPVLSHDDISALLGQAGDNLVDNNSSFTLLGLQYVFDTIPMDSVKPWATTTAAIPGGPLLPGQITSFVHFQLNDGEAMVVKVPNIDATYTGAQIANAWTGTSAYATVTGSLNNTQAFHDSDGYTYYILSSQNPGVANWINTSGLQDGLLALRIQGLEGDIPANAQILGTVPVGEIGTLLPSDYPTVSAAEYAAEIQQRIFQYDYAMDQTHNPIGWVTTNLEFDQIKAAVGAEQFEQIFGGQQDVPSVMDRMTDATWMPNLGSVINTFLADPSGATAAFVENLPLALKDIELPMLLATLRMEMIAGDAFKAIEADLSSNQFSQAITDLTAGIRDLNGAFDQMWTDPATSVTAGLLNARDDLATSILNSDGHPALTAGDLTSVSDQMTELYQAAQQMLSAGMSYLFDGGVA</sequence>
<protein>
    <submittedName>
        <fullName evidence="3">DUF1214 domain-containing protein</fullName>
    </submittedName>
</protein>
<feature type="signal peptide" evidence="1">
    <location>
        <begin position="1"/>
        <end position="41"/>
    </location>
</feature>
<comment type="caution">
    <text evidence="3">The sequence shown here is derived from an EMBL/GenBank/DDBJ whole genome shotgun (WGS) entry which is preliminary data.</text>
</comment>
<keyword evidence="1" id="KW-0732">Signal</keyword>
<dbReference type="Gene3D" id="2.60.120.600">
    <property type="entry name" value="Domain of unknown function DUF1214, C-terminal domain"/>
    <property type="match status" value="1"/>
</dbReference>
<evidence type="ECO:0000313" key="4">
    <source>
        <dbReference type="Proteomes" id="UP001299283"/>
    </source>
</evidence>
<dbReference type="SUPFAM" id="SSF160935">
    <property type="entry name" value="VPA0735-like"/>
    <property type="match status" value="1"/>
</dbReference>
<feature type="chain" id="PRO_5045451619" evidence="1">
    <location>
        <begin position="42"/>
        <end position="669"/>
    </location>
</feature>
<dbReference type="Proteomes" id="UP001299283">
    <property type="component" value="Unassembled WGS sequence"/>
</dbReference>
<organism evidence="3 4">
    <name type="scientific">[Mycobacterium] vasticus</name>
    <dbReference type="NCBI Taxonomy" id="2875777"/>
    <lineage>
        <taxon>Bacteria</taxon>
        <taxon>Bacillati</taxon>
        <taxon>Actinomycetota</taxon>
        <taxon>Actinomycetes</taxon>
        <taxon>Mycobacteriales</taxon>
        <taxon>Mycobacteriaceae</taxon>
        <taxon>Mycolicibacter</taxon>
    </lineage>
</organism>
<dbReference type="InterPro" id="IPR037049">
    <property type="entry name" value="DUF1214_C_sf"/>
</dbReference>
<dbReference type="InterPro" id="IPR010621">
    <property type="entry name" value="DUF1214"/>
</dbReference>
<evidence type="ECO:0000313" key="3">
    <source>
        <dbReference type="EMBL" id="MEB3068631.1"/>
    </source>
</evidence>
<dbReference type="RefSeq" id="WP_225398806.1">
    <property type="nucleotide sequence ID" value="NZ_JAYJJQ010000004.1"/>
</dbReference>
<feature type="domain" description="DUF1214" evidence="2">
    <location>
        <begin position="182"/>
        <end position="229"/>
    </location>
</feature>
<evidence type="ECO:0000259" key="2">
    <source>
        <dbReference type="Pfam" id="PF06742"/>
    </source>
</evidence>
<dbReference type="Pfam" id="PF06742">
    <property type="entry name" value="DUF1214"/>
    <property type="match status" value="1"/>
</dbReference>
<evidence type="ECO:0000256" key="1">
    <source>
        <dbReference type="SAM" id="SignalP"/>
    </source>
</evidence>
<gene>
    <name evidence="3" type="ORF">K5L39_05500</name>
</gene>
<proteinExistence type="predicted"/>
<name>A0ABU5YU32_9MYCO</name>
<dbReference type="EMBL" id="JAYJJQ010000004">
    <property type="protein sequence ID" value="MEB3068631.1"/>
    <property type="molecule type" value="Genomic_DNA"/>
</dbReference>
<accession>A0ABU5YU32</accession>
<reference evidence="3 4" key="1">
    <citation type="submission" date="2023-12" db="EMBL/GenBank/DDBJ databases">
        <title>Description of new species of Mycobacterium terrae complex isolated from sewage at the Sao Paulo Zoological Park Foundation in Brazil.</title>
        <authorList>
            <person name="Romagnoli C.L."/>
            <person name="Conceicao E.C."/>
            <person name="Machado E."/>
            <person name="Barreto L.B.P.F."/>
            <person name="Sharma A."/>
            <person name="Silva N.M."/>
            <person name="Marques L.E."/>
            <person name="Juliana M.A."/>
            <person name="Lourenco M.C.S."/>
            <person name="Digiampietri L.A."/>
            <person name="Suffys P.N."/>
            <person name="Viana-Niero C."/>
        </authorList>
    </citation>
    <scope>NUCLEOTIDE SEQUENCE [LARGE SCALE GENOMIC DNA]</scope>
    <source>
        <strain evidence="3 4">MYC017</strain>
    </source>
</reference>
<keyword evidence="4" id="KW-1185">Reference proteome</keyword>